<comment type="caution">
    <text evidence="1">The sequence shown here is derived from an EMBL/GenBank/DDBJ whole genome shotgun (WGS) entry which is preliminary data.</text>
</comment>
<protein>
    <submittedName>
        <fullName evidence="1">Uncharacterized protein</fullName>
    </submittedName>
</protein>
<sequence>MEVAMAQFLSTALFLATLIAALATIAAMLRGHADAILHALAGRSLKAAALEENYALGAVNFVSVAPRRIRNVTMPRRPAPLRVAA</sequence>
<reference evidence="1 2" key="1">
    <citation type="submission" date="2018-09" db="EMBL/GenBank/DDBJ databases">
        <authorList>
            <person name="Zhu H."/>
        </authorList>
    </citation>
    <scope>NUCLEOTIDE SEQUENCE [LARGE SCALE GENOMIC DNA]</scope>
    <source>
        <strain evidence="1 2">K2R01-6</strain>
    </source>
</reference>
<accession>A0A418WM60</accession>
<gene>
    <name evidence="1" type="ORF">D3876_13225</name>
</gene>
<dbReference type="AlphaFoldDB" id="A0A418WM60"/>
<evidence type="ECO:0000313" key="2">
    <source>
        <dbReference type="Proteomes" id="UP000286100"/>
    </source>
</evidence>
<dbReference type="Proteomes" id="UP000286100">
    <property type="component" value="Unassembled WGS sequence"/>
</dbReference>
<dbReference type="EMBL" id="QYUM01000003">
    <property type="protein sequence ID" value="RJF91096.1"/>
    <property type="molecule type" value="Genomic_DNA"/>
</dbReference>
<proteinExistence type="predicted"/>
<name>A0A418WM60_9SPHN</name>
<organism evidence="1 2">
    <name type="scientific">Sphingomonas cavernae</name>
    <dbReference type="NCBI Taxonomy" id="2320861"/>
    <lineage>
        <taxon>Bacteria</taxon>
        <taxon>Pseudomonadati</taxon>
        <taxon>Pseudomonadota</taxon>
        <taxon>Alphaproteobacteria</taxon>
        <taxon>Sphingomonadales</taxon>
        <taxon>Sphingomonadaceae</taxon>
        <taxon>Sphingomonas</taxon>
    </lineage>
</organism>
<keyword evidence="2" id="KW-1185">Reference proteome</keyword>
<evidence type="ECO:0000313" key="1">
    <source>
        <dbReference type="EMBL" id="RJF91096.1"/>
    </source>
</evidence>